<dbReference type="NCBIfam" id="TIGR02241">
    <property type="entry name" value="conserved hypothetical phage tail region protein"/>
    <property type="match status" value="1"/>
</dbReference>
<reference evidence="1" key="1">
    <citation type="submission" date="2020-10" db="EMBL/GenBank/DDBJ databases">
        <title>Sequencing the genomes of 1000 actinobacteria strains.</title>
        <authorList>
            <person name="Klenk H.-P."/>
        </authorList>
    </citation>
    <scope>NUCLEOTIDE SEQUENCE</scope>
    <source>
        <strain evidence="1">DSM 45354</strain>
    </source>
</reference>
<keyword evidence="2" id="KW-1185">Reference proteome</keyword>
<dbReference type="InterPro" id="IPR011747">
    <property type="entry name" value="CHP02241"/>
</dbReference>
<organism evidence="1 2">
    <name type="scientific">Actinopolymorpha pittospori</name>
    <dbReference type="NCBI Taxonomy" id="648752"/>
    <lineage>
        <taxon>Bacteria</taxon>
        <taxon>Bacillati</taxon>
        <taxon>Actinomycetota</taxon>
        <taxon>Actinomycetes</taxon>
        <taxon>Propionibacteriales</taxon>
        <taxon>Actinopolymorphaceae</taxon>
        <taxon>Actinopolymorpha</taxon>
    </lineage>
</organism>
<dbReference type="RefSeq" id="WP_192749042.1">
    <property type="nucleotide sequence ID" value="NZ_BAABJL010000126.1"/>
</dbReference>
<dbReference type="GO" id="GO:0005198">
    <property type="term" value="F:structural molecule activity"/>
    <property type="evidence" value="ECO:0007669"/>
    <property type="project" value="InterPro"/>
</dbReference>
<sequence>MPESTARPAAAPGTTVDPYRDYNFKLVIDGVTEGHFTQVAELRARVERLSYREAGNNAVVRAIPGKVTYGPVVLRYGLTSSRAMWDWLMSAVDSRNFRRSVYIVVLDPSGSQEVMRWHLLNAWPEQWEAPALDALSGGIAIETLVLAHDGIVREEGGGGATAAP</sequence>
<gene>
    <name evidence="1" type="ORF">HEB94_001369</name>
</gene>
<comment type="caution">
    <text evidence="1">The sequence shown here is derived from an EMBL/GenBank/DDBJ whole genome shotgun (WGS) entry which is preliminary data.</text>
</comment>
<dbReference type="EMBL" id="JADBEM010000001">
    <property type="protein sequence ID" value="MBE1604521.1"/>
    <property type="molecule type" value="Genomic_DNA"/>
</dbReference>
<evidence type="ECO:0000313" key="2">
    <source>
        <dbReference type="Proteomes" id="UP000638648"/>
    </source>
</evidence>
<dbReference type="PANTHER" id="PTHR38009">
    <property type="entry name" value="CONSERVED HYPOTHETICAL PHAGE TAIL PROTEIN"/>
    <property type="match status" value="1"/>
</dbReference>
<accession>A0A927MPL4</accession>
<dbReference type="AlphaFoldDB" id="A0A927MPL4"/>
<name>A0A927MPL4_9ACTN</name>
<dbReference type="InterPro" id="IPR010667">
    <property type="entry name" value="Phage_T4_Gp19"/>
</dbReference>
<evidence type="ECO:0000313" key="1">
    <source>
        <dbReference type="EMBL" id="MBE1604521.1"/>
    </source>
</evidence>
<proteinExistence type="predicted"/>
<dbReference type="Proteomes" id="UP000638648">
    <property type="component" value="Unassembled WGS sequence"/>
</dbReference>
<protein>
    <submittedName>
        <fullName evidence="1">Phage tail-like protein</fullName>
    </submittedName>
</protein>
<dbReference type="Pfam" id="PF06841">
    <property type="entry name" value="Phage_T4_gp19"/>
    <property type="match status" value="1"/>
</dbReference>
<dbReference type="PANTHER" id="PTHR38009:SF1">
    <property type="entry name" value="CONSERVED HYPOTHETICAL PHAGE TAIL PROTEIN"/>
    <property type="match status" value="1"/>
</dbReference>